<gene>
    <name evidence="1" type="ORF">BN1356_02217</name>
</gene>
<dbReference type="STRING" id="1608583.BN1356_02217"/>
<organism evidence="1 2">
    <name type="scientific">Streptococcus varani</name>
    <dbReference type="NCBI Taxonomy" id="1608583"/>
    <lineage>
        <taxon>Bacteria</taxon>
        <taxon>Bacillati</taxon>
        <taxon>Bacillota</taxon>
        <taxon>Bacilli</taxon>
        <taxon>Lactobacillales</taxon>
        <taxon>Streptococcaceae</taxon>
        <taxon>Streptococcus</taxon>
    </lineage>
</organism>
<reference evidence="2" key="1">
    <citation type="submission" date="2015-03" db="EMBL/GenBank/DDBJ databases">
        <authorList>
            <person name="Urmite Genomes"/>
        </authorList>
    </citation>
    <scope>NUCLEOTIDE SEQUENCE [LARGE SCALE GENOMIC DNA]</scope>
    <source>
        <strain evidence="2">FF10</strain>
    </source>
</reference>
<name>A0A0E3WFP2_9STRE</name>
<dbReference type="RefSeq" id="WP_093651375.1">
    <property type="nucleotide sequence ID" value="NZ_CTEN01000004.1"/>
</dbReference>
<protein>
    <submittedName>
        <fullName evidence="1">Phage protein</fullName>
    </submittedName>
</protein>
<evidence type="ECO:0000313" key="2">
    <source>
        <dbReference type="Proteomes" id="UP000198604"/>
    </source>
</evidence>
<proteinExistence type="predicted"/>
<dbReference type="InterPro" id="IPR035286">
    <property type="entry name" value="DUF5361"/>
</dbReference>
<dbReference type="Proteomes" id="UP000198604">
    <property type="component" value="Unassembled WGS sequence"/>
</dbReference>
<sequence>MIAKDDDALTCDLTETYGIYDYRQLPAYQVAVFAVGLRSNSRIKLSLSGERESIDTILLAGIYDNTNLLFWSKTKDGQDGANKPKSIVEAISGSKSQKSNDVISFVSGEDFENARKQLLGGDS</sequence>
<dbReference type="AlphaFoldDB" id="A0A0E3WFP2"/>
<keyword evidence="2" id="KW-1185">Reference proteome</keyword>
<dbReference type="OrthoDB" id="1655904at2"/>
<evidence type="ECO:0000313" key="1">
    <source>
        <dbReference type="EMBL" id="CQR25870.1"/>
    </source>
</evidence>
<dbReference type="EMBL" id="CTEN01000004">
    <property type="protein sequence ID" value="CQR25870.1"/>
    <property type="molecule type" value="Genomic_DNA"/>
</dbReference>
<dbReference type="Pfam" id="PF17318">
    <property type="entry name" value="DUF5361"/>
    <property type="match status" value="1"/>
</dbReference>
<accession>A0A0E3WFP2</accession>